<dbReference type="Proteomes" id="UP000235672">
    <property type="component" value="Unassembled WGS sequence"/>
</dbReference>
<sequence>MSSYRYLPLPSEGDNIRLLRLLPSEDEAEPLQCKLRNYSLRKLGTRTHLYEALSYTWGGSKNPRSISINKQKLDITRNLHAALLRLRDRSFGRILWVDAICIDQSSLEERKQQVQLIAKIYSKAHRVIIWLGRGAVDTEEALEDIRLAANEESTKKEMNQQAILNLLQRPWFQRIWVLQEVAAARHIVMICGSMEIDGHAFCLGLKSLKLSYTASQELQTLSLLSVTYLVERAGLRSKYTKDSPARFSLEIRRLAELVDMFHTRKASDVRDKVYALLGMSSDNPGKADLRPDYGVSWKELFQ</sequence>
<organism evidence="2 3">
    <name type="scientific">Hyaloscypha hepaticicola</name>
    <dbReference type="NCBI Taxonomy" id="2082293"/>
    <lineage>
        <taxon>Eukaryota</taxon>
        <taxon>Fungi</taxon>
        <taxon>Dikarya</taxon>
        <taxon>Ascomycota</taxon>
        <taxon>Pezizomycotina</taxon>
        <taxon>Leotiomycetes</taxon>
        <taxon>Helotiales</taxon>
        <taxon>Hyaloscyphaceae</taxon>
        <taxon>Hyaloscypha</taxon>
    </lineage>
</organism>
<dbReference type="AlphaFoldDB" id="A0A2J6Q4E4"/>
<gene>
    <name evidence="2" type="ORF">NA56DRAFT_720898</name>
</gene>
<dbReference type="InterPro" id="IPR052895">
    <property type="entry name" value="HetReg/Transcr_Mod"/>
</dbReference>
<protein>
    <submittedName>
        <fullName evidence="2">HET-domain-containing protein</fullName>
    </submittedName>
</protein>
<dbReference type="EMBL" id="KZ613482">
    <property type="protein sequence ID" value="PMD21123.1"/>
    <property type="molecule type" value="Genomic_DNA"/>
</dbReference>
<name>A0A2J6Q4E4_9HELO</name>
<evidence type="ECO:0000259" key="1">
    <source>
        <dbReference type="Pfam" id="PF06985"/>
    </source>
</evidence>
<keyword evidence="3" id="KW-1185">Reference proteome</keyword>
<dbReference type="InterPro" id="IPR010730">
    <property type="entry name" value="HET"/>
</dbReference>
<feature type="domain" description="Heterokaryon incompatibility" evidence="1">
    <location>
        <begin position="50"/>
        <end position="180"/>
    </location>
</feature>
<dbReference type="Pfam" id="PF06985">
    <property type="entry name" value="HET"/>
    <property type="match status" value="1"/>
</dbReference>
<reference evidence="2 3" key="1">
    <citation type="submission" date="2016-05" db="EMBL/GenBank/DDBJ databases">
        <title>A degradative enzymes factory behind the ericoid mycorrhizal symbiosis.</title>
        <authorList>
            <consortium name="DOE Joint Genome Institute"/>
            <person name="Martino E."/>
            <person name="Morin E."/>
            <person name="Grelet G."/>
            <person name="Kuo A."/>
            <person name="Kohler A."/>
            <person name="Daghino S."/>
            <person name="Barry K."/>
            <person name="Choi C."/>
            <person name="Cichocki N."/>
            <person name="Clum A."/>
            <person name="Copeland A."/>
            <person name="Hainaut M."/>
            <person name="Haridas S."/>
            <person name="Labutti K."/>
            <person name="Lindquist E."/>
            <person name="Lipzen A."/>
            <person name="Khouja H.-R."/>
            <person name="Murat C."/>
            <person name="Ohm R."/>
            <person name="Olson A."/>
            <person name="Spatafora J."/>
            <person name="Veneault-Fourrey C."/>
            <person name="Henrissat B."/>
            <person name="Grigoriev I."/>
            <person name="Martin F."/>
            <person name="Perotto S."/>
        </authorList>
    </citation>
    <scope>NUCLEOTIDE SEQUENCE [LARGE SCALE GENOMIC DNA]</scope>
    <source>
        <strain evidence="2 3">UAMH 7357</strain>
    </source>
</reference>
<dbReference type="OrthoDB" id="194358at2759"/>
<dbReference type="PANTHER" id="PTHR24148:SF78">
    <property type="entry name" value="HETEROKARYON INCOMPATIBILITY DOMAIN-CONTAINING PROTEIN"/>
    <property type="match status" value="1"/>
</dbReference>
<evidence type="ECO:0000313" key="2">
    <source>
        <dbReference type="EMBL" id="PMD21123.1"/>
    </source>
</evidence>
<proteinExistence type="predicted"/>
<dbReference type="PANTHER" id="PTHR24148">
    <property type="entry name" value="ANKYRIN REPEAT DOMAIN-CONTAINING PROTEIN 39 HOMOLOG-RELATED"/>
    <property type="match status" value="1"/>
</dbReference>
<evidence type="ECO:0000313" key="3">
    <source>
        <dbReference type="Proteomes" id="UP000235672"/>
    </source>
</evidence>
<accession>A0A2J6Q4E4</accession>